<dbReference type="OrthoDB" id="361797at2759"/>
<feature type="domain" description="Rhodanese" evidence="2">
    <location>
        <begin position="2"/>
        <end position="95"/>
    </location>
</feature>
<feature type="region of interest" description="Disordered" evidence="1">
    <location>
        <begin position="101"/>
        <end position="121"/>
    </location>
</feature>
<dbReference type="AlphaFoldDB" id="A0A6A6A8W6"/>
<evidence type="ECO:0000259" key="2">
    <source>
        <dbReference type="PROSITE" id="PS50206"/>
    </source>
</evidence>
<evidence type="ECO:0000313" key="4">
    <source>
        <dbReference type="Proteomes" id="UP000799771"/>
    </source>
</evidence>
<dbReference type="PANTHER" id="PTHR45431:SF3">
    <property type="entry name" value="RHODANESE-LIKE DOMAIN-CONTAINING PROTEIN 15, CHLOROPLASTIC"/>
    <property type="match status" value="1"/>
</dbReference>
<evidence type="ECO:0000256" key="1">
    <source>
        <dbReference type="SAM" id="MobiDB-lite"/>
    </source>
</evidence>
<dbReference type="Pfam" id="PF00581">
    <property type="entry name" value="Rhodanese"/>
    <property type="match status" value="1"/>
</dbReference>
<protein>
    <recommendedName>
        <fullName evidence="2">Rhodanese domain-containing protein</fullName>
    </recommendedName>
</protein>
<dbReference type="PANTHER" id="PTHR45431">
    <property type="entry name" value="RHODANESE-LIKE DOMAIN-CONTAINING PROTEIN 15, CHLOROPLASTIC"/>
    <property type="match status" value="1"/>
</dbReference>
<keyword evidence="4" id="KW-1185">Reference proteome</keyword>
<accession>A0A6A6A8W6</accession>
<dbReference type="GeneID" id="54411120"/>
<dbReference type="PROSITE" id="PS50206">
    <property type="entry name" value="RHODANESE_3"/>
    <property type="match status" value="1"/>
</dbReference>
<dbReference type="EMBL" id="ML977511">
    <property type="protein sequence ID" value="KAF2127267.1"/>
    <property type="molecule type" value="Genomic_DNA"/>
</dbReference>
<dbReference type="InterPro" id="IPR052367">
    <property type="entry name" value="Thiosulfate_ST/Rhodanese-like"/>
</dbReference>
<dbReference type="Proteomes" id="UP000799771">
    <property type="component" value="Unassembled WGS sequence"/>
</dbReference>
<dbReference type="RefSeq" id="XP_033521656.1">
    <property type="nucleotide sequence ID" value="XM_033670688.1"/>
</dbReference>
<dbReference type="Gene3D" id="3.40.250.10">
    <property type="entry name" value="Rhodanese-like domain"/>
    <property type="match status" value="1"/>
</dbReference>
<gene>
    <name evidence="3" type="ORF">P153DRAFT_387814</name>
</gene>
<dbReference type="SUPFAM" id="SSF52821">
    <property type="entry name" value="Rhodanese/Cell cycle control phosphatase"/>
    <property type="match status" value="1"/>
</dbReference>
<sequence length="142" mass="15618">MTPPKSLLIDVRSPAEFATGSLSLDLRPAINIEYQLIDTLPAVYPDVSKDTSITLYCRSGRRSDIALKTLKALGYTNARDIGGLEDARAVLDKETVTRQLEEGMEQESDEKEIGKTGKENVKSGERVEAFGKLMEGLRALDD</sequence>
<proteinExistence type="predicted"/>
<name>A0A6A6A8W6_9PLEO</name>
<organism evidence="3 4">
    <name type="scientific">Dothidotthia symphoricarpi CBS 119687</name>
    <dbReference type="NCBI Taxonomy" id="1392245"/>
    <lineage>
        <taxon>Eukaryota</taxon>
        <taxon>Fungi</taxon>
        <taxon>Dikarya</taxon>
        <taxon>Ascomycota</taxon>
        <taxon>Pezizomycotina</taxon>
        <taxon>Dothideomycetes</taxon>
        <taxon>Pleosporomycetidae</taxon>
        <taxon>Pleosporales</taxon>
        <taxon>Dothidotthiaceae</taxon>
        <taxon>Dothidotthia</taxon>
    </lineage>
</organism>
<evidence type="ECO:0000313" key="3">
    <source>
        <dbReference type="EMBL" id="KAF2127267.1"/>
    </source>
</evidence>
<dbReference type="SMART" id="SM00450">
    <property type="entry name" value="RHOD"/>
    <property type="match status" value="1"/>
</dbReference>
<dbReference type="InterPro" id="IPR036873">
    <property type="entry name" value="Rhodanese-like_dom_sf"/>
</dbReference>
<feature type="compositionally biased region" description="Basic and acidic residues" evidence="1">
    <location>
        <begin position="111"/>
        <end position="121"/>
    </location>
</feature>
<reference evidence="3" key="1">
    <citation type="journal article" date="2020" name="Stud. Mycol.">
        <title>101 Dothideomycetes genomes: a test case for predicting lifestyles and emergence of pathogens.</title>
        <authorList>
            <person name="Haridas S."/>
            <person name="Albert R."/>
            <person name="Binder M."/>
            <person name="Bloem J."/>
            <person name="Labutti K."/>
            <person name="Salamov A."/>
            <person name="Andreopoulos B."/>
            <person name="Baker S."/>
            <person name="Barry K."/>
            <person name="Bills G."/>
            <person name="Bluhm B."/>
            <person name="Cannon C."/>
            <person name="Castanera R."/>
            <person name="Culley D."/>
            <person name="Daum C."/>
            <person name="Ezra D."/>
            <person name="Gonzalez J."/>
            <person name="Henrissat B."/>
            <person name="Kuo A."/>
            <person name="Liang C."/>
            <person name="Lipzen A."/>
            <person name="Lutzoni F."/>
            <person name="Magnuson J."/>
            <person name="Mondo S."/>
            <person name="Nolan M."/>
            <person name="Ohm R."/>
            <person name="Pangilinan J."/>
            <person name="Park H.-J."/>
            <person name="Ramirez L."/>
            <person name="Alfaro M."/>
            <person name="Sun H."/>
            <person name="Tritt A."/>
            <person name="Yoshinaga Y."/>
            <person name="Zwiers L.-H."/>
            <person name="Turgeon B."/>
            <person name="Goodwin S."/>
            <person name="Spatafora J."/>
            <person name="Crous P."/>
            <person name="Grigoriev I."/>
        </authorList>
    </citation>
    <scope>NUCLEOTIDE SEQUENCE</scope>
    <source>
        <strain evidence="3">CBS 119687</strain>
    </source>
</reference>
<dbReference type="InterPro" id="IPR001763">
    <property type="entry name" value="Rhodanese-like_dom"/>
</dbReference>
<dbReference type="CDD" id="cd00158">
    <property type="entry name" value="RHOD"/>
    <property type="match status" value="1"/>
</dbReference>